<sequence>MILHVLRLKLLLALQNQISDQTEPGFLLDEIGAAFLNGSLEIDVNLVAVADDVVQRLELPIAFLLLEPELPLAVDNLPLNGVELLSLGFELSVALFEGSANGSEISVFGVDVSTVQGELVLTEESCLSLASRVLERLRSQRIGVRDDSVWVCLGYVSAP</sequence>
<dbReference type="EMBL" id="JAYKXN010000008">
    <property type="protein sequence ID" value="KAK7265205.1"/>
    <property type="molecule type" value="Genomic_DNA"/>
</dbReference>
<name>A0AAN9EYT6_CLITE</name>
<gene>
    <name evidence="2" type="ORF">RJT34_32821</name>
</gene>
<comment type="caution">
    <text evidence="2">The sequence shown here is derived from an EMBL/GenBank/DDBJ whole genome shotgun (WGS) entry which is preliminary data.</text>
</comment>
<reference evidence="2 3" key="1">
    <citation type="submission" date="2024-01" db="EMBL/GenBank/DDBJ databases">
        <title>The genomes of 5 underutilized Papilionoideae crops provide insights into root nodulation and disease resistance.</title>
        <authorList>
            <person name="Yuan L."/>
        </authorList>
    </citation>
    <scope>NUCLEOTIDE SEQUENCE [LARGE SCALE GENOMIC DNA]</scope>
    <source>
        <strain evidence="2">LY-2023</strain>
        <tissue evidence="2">Leaf</tissue>
    </source>
</reference>
<protein>
    <submittedName>
        <fullName evidence="2">Uncharacterized protein</fullName>
    </submittedName>
</protein>
<accession>A0AAN9EYT6</accession>
<feature type="chain" id="PRO_5042974007" evidence="1">
    <location>
        <begin position="22"/>
        <end position="159"/>
    </location>
</feature>
<dbReference type="AlphaFoldDB" id="A0AAN9EYT6"/>
<keyword evidence="1" id="KW-0732">Signal</keyword>
<dbReference type="Proteomes" id="UP001359559">
    <property type="component" value="Unassembled WGS sequence"/>
</dbReference>
<feature type="signal peptide" evidence="1">
    <location>
        <begin position="1"/>
        <end position="21"/>
    </location>
</feature>
<keyword evidence="3" id="KW-1185">Reference proteome</keyword>
<evidence type="ECO:0000256" key="1">
    <source>
        <dbReference type="SAM" id="SignalP"/>
    </source>
</evidence>
<proteinExistence type="predicted"/>
<evidence type="ECO:0000313" key="3">
    <source>
        <dbReference type="Proteomes" id="UP001359559"/>
    </source>
</evidence>
<organism evidence="2 3">
    <name type="scientific">Clitoria ternatea</name>
    <name type="common">Butterfly pea</name>
    <dbReference type="NCBI Taxonomy" id="43366"/>
    <lineage>
        <taxon>Eukaryota</taxon>
        <taxon>Viridiplantae</taxon>
        <taxon>Streptophyta</taxon>
        <taxon>Embryophyta</taxon>
        <taxon>Tracheophyta</taxon>
        <taxon>Spermatophyta</taxon>
        <taxon>Magnoliopsida</taxon>
        <taxon>eudicotyledons</taxon>
        <taxon>Gunneridae</taxon>
        <taxon>Pentapetalae</taxon>
        <taxon>rosids</taxon>
        <taxon>fabids</taxon>
        <taxon>Fabales</taxon>
        <taxon>Fabaceae</taxon>
        <taxon>Papilionoideae</taxon>
        <taxon>50 kb inversion clade</taxon>
        <taxon>NPAAA clade</taxon>
        <taxon>indigoferoid/millettioid clade</taxon>
        <taxon>Phaseoleae</taxon>
        <taxon>Clitoria</taxon>
    </lineage>
</organism>
<evidence type="ECO:0000313" key="2">
    <source>
        <dbReference type="EMBL" id="KAK7265205.1"/>
    </source>
</evidence>